<dbReference type="InterPro" id="IPR017700">
    <property type="entry name" value="Aminohydrolase_SsnA"/>
</dbReference>
<dbReference type="InterPro" id="IPR011059">
    <property type="entry name" value="Metal-dep_hydrolase_composite"/>
</dbReference>
<dbReference type="Gene3D" id="2.30.40.10">
    <property type="entry name" value="Urease, subunit C, domain 1"/>
    <property type="match status" value="1"/>
</dbReference>
<dbReference type="SUPFAM" id="SSF51556">
    <property type="entry name" value="Metallo-dependent hydrolases"/>
    <property type="match status" value="1"/>
</dbReference>
<evidence type="ECO:0000313" key="3">
    <source>
        <dbReference type="EMBL" id="NBI05995.1"/>
    </source>
</evidence>
<protein>
    <submittedName>
        <fullName evidence="3">Putative aminohydrolase SsnA</fullName>
    </submittedName>
</protein>
<evidence type="ECO:0000313" key="4">
    <source>
        <dbReference type="Proteomes" id="UP000467132"/>
    </source>
</evidence>
<reference evidence="3 4" key="1">
    <citation type="submission" date="2018-08" db="EMBL/GenBank/DDBJ databases">
        <title>Murine metabolic-syndrome-specific gut microbial biobank.</title>
        <authorList>
            <person name="Liu C."/>
        </authorList>
    </citation>
    <scope>NUCLEOTIDE SEQUENCE [LARGE SCALE GENOMIC DNA]</scope>
    <source>
        <strain evidence="3 4">583</strain>
    </source>
</reference>
<sequence>MFIIGNGRMITQSKSNPYLEDGAIVIKDNLIHDIGSTEHIKSKYPDIEFMDAKRRIIMPGMINTHMHIYSSFARGMNTEESKNFVEILENLWWKLDKTITLEDVKYSAYATYIDCIRNGTTTIFDHHASEGAVKNSLFTIAEVAKELNVRSNLCYEVTDRDGEEILEETIEENINFIKYTKENKDDMLTAMFGLHASMTLSDDTLQKCSQAIEGLDTGFHVHVAEGIEDQFDSLKKYGKRVVERYNDYNMLSDKTIAVHGIHTNKRELEILRETNSNVVHNPESNMGNAVGAAPIIKMIEMGINMGLGTDGFTADMFESMKVANLLAKHHLCDPRVAWSEVPTMLFENNRKIAEKYISKPIGILEKGALADVIVIDYTPHTPINKNNYNAHILFGIMGRSVDTTIINGKIIMKERKILVADEDEILQKSRNLAKNMWSRI</sequence>
<dbReference type="PANTHER" id="PTHR43794:SF11">
    <property type="entry name" value="AMIDOHYDROLASE-RELATED DOMAIN-CONTAINING PROTEIN"/>
    <property type="match status" value="1"/>
</dbReference>
<dbReference type="NCBIfam" id="NF005540">
    <property type="entry name" value="PRK07203.1"/>
    <property type="match status" value="1"/>
</dbReference>
<evidence type="ECO:0000256" key="1">
    <source>
        <dbReference type="ARBA" id="ARBA00022801"/>
    </source>
</evidence>
<dbReference type="EMBL" id="QXXA01000004">
    <property type="protein sequence ID" value="NBI05995.1"/>
    <property type="molecule type" value="Genomic_DNA"/>
</dbReference>
<dbReference type="Proteomes" id="UP000467132">
    <property type="component" value="Unassembled WGS sequence"/>
</dbReference>
<name>A0A845QTY5_9CLOT</name>
<dbReference type="NCBIfam" id="TIGR03314">
    <property type="entry name" value="Se_ssnA"/>
    <property type="match status" value="1"/>
</dbReference>
<dbReference type="Pfam" id="PF01979">
    <property type="entry name" value="Amidohydro_1"/>
    <property type="match status" value="1"/>
</dbReference>
<organism evidence="3 4">
    <name type="scientific">Senegalia massiliensis</name>
    <dbReference type="NCBI Taxonomy" id="1720316"/>
    <lineage>
        <taxon>Bacteria</taxon>
        <taxon>Bacillati</taxon>
        <taxon>Bacillota</taxon>
        <taxon>Clostridia</taxon>
        <taxon>Eubacteriales</taxon>
        <taxon>Clostridiaceae</taxon>
        <taxon>Senegalia</taxon>
    </lineage>
</organism>
<feature type="domain" description="Amidohydrolase-related" evidence="2">
    <location>
        <begin position="56"/>
        <end position="411"/>
    </location>
</feature>
<dbReference type="InterPro" id="IPR032466">
    <property type="entry name" value="Metal_Hydrolase"/>
</dbReference>
<dbReference type="SUPFAM" id="SSF51338">
    <property type="entry name" value="Composite domain of metallo-dependent hydrolases"/>
    <property type="match status" value="1"/>
</dbReference>
<dbReference type="InterPro" id="IPR050287">
    <property type="entry name" value="MTA/SAH_deaminase"/>
</dbReference>
<dbReference type="Gene3D" id="3.20.20.140">
    <property type="entry name" value="Metal-dependent hydrolases"/>
    <property type="match status" value="1"/>
</dbReference>
<keyword evidence="4" id="KW-1185">Reference proteome</keyword>
<dbReference type="AlphaFoldDB" id="A0A845QTY5"/>
<dbReference type="PANTHER" id="PTHR43794">
    <property type="entry name" value="AMINOHYDROLASE SSNA-RELATED"/>
    <property type="match status" value="1"/>
</dbReference>
<keyword evidence="1 3" id="KW-0378">Hydrolase</keyword>
<accession>A0A845QTY5</accession>
<dbReference type="RefSeq" id="WP_160196479.1">
    <property type="nucleotide sequence ID" value="NZ_QXXA01000004.1"/>
</dbReference>
<proteinExistence type="predicted"/>
<gene>
    <name evidence="3" type="primary">ssnA</name>
    <name evidence="3" type="ORF">D3Z33_03870</name>
</gene>
<dbReference type="InterPro" id="IPR006680">
    <property type="entry name" value="Amidohydro-rel"/>
</dbReference>
<dbReference type="GO" id="GO:0016810">
    <property type="term" value="F:hydrolase activity, acting on carbon-nitrogen (but not peptide) bonds"/>
    <property type="evidence" value="ECO:0007669"/>
    <property type="project" value="InterPro"/>
</dbReference>
<evidence type="ECO:0000259" key="2">
    <source>
        <dbReference type="Pfam" id="PF01979"/>
    </source>
</evidence>
<comment type="caution">
    <text evidence="3">The sequence shown here is derived from an EMBL/GenBank/DDBJ whole genome shotgun (WGS) entry which is preliminary data.</text>
</comment>
<dbReference type="OrthoDB" id="9807210at2"/>